<feature type="non-terminal residue" evidence="5">
    <location>
        <position position="1"/>
    </location>
</feature>
<name>X1G3V1_9ZZZZ</name>
<dbReference type="GO" id="GO:0005524">
    <property type="term" value="F:ATP binding"/>
    <property type="evidence" value="ECO:0007669"/>
    <property type="project" value="UniProtKB-KW"/>
</dbReference>
<organism evidence="5">
    <name type="scientific">marine sediment metagenome</name>
    <dbReference type="NCBI Taxonomy" id="412755"/>
    <lineage>
        <taxon>unclassified sequences</taxon>
        <taxon>metagenomes</taxon>
        <taxon>ecological metagenomes</taxon>
    </lineage>
</organism>
<evidence type="ECO:0000259" key="4">
    <source>
        <dbReference type="Pfam" id="PF00005"/>
    </source>
</evidence>
<dbReference type="PANTHER" id="PTHR45772:SF9">
    <property type="entry name" value="CONSERVED COMPONENT OF ABC TRANSPORTER FOR NATURAL AMINO ACIDS"/>
    <property type="match status" value="1"/>
</dbReference>
<evidence type="ECO:0000313" key="5">
    <source>
        <dbReference type="EMBL" id="GAH27708.1"/>
    </source>
</evidence>
<dbReference type="AlphaFoldDB" id="X1G3V1"/>
<dbReference type="InterPro" id="IPR003439">
    <property type="entry name" value="ABC_transporter-like_ATP-bd"/>
</dbReference>
<proteinExistence type="predicted"/>
<dbReference type="InterPro" id="IPR027417">
    <property type="entry name" value="P-loop_NTPase"/>
</dbReference>
<dbReference type="GO" id="GO:0016887">
    <property type="term" value="F:ATP hydrolysis activity"/>
    <property type="evidence" value="ECO:0007669"/>
    <property type="project" value="InterPro"/>
</dbReference>
<dbReference type="Gene3D" id="3.40.50.300">
    <property type="entry name" value="P-loop containing nucleotide triphosphate hydrolases"/>
    <property type="match status" value="1"/>
</dbReference>
<dbReference type="Pfam" id="PF00005">
    <property type="entry name" value="ABC_tran"/>
    <property type="match status" value="1"/>
</dbReference>
<comment type="caution">
    <text evidence="5">The sequence shown here is derived from an EMBL/GenBank/DDBJ whole genome shotgun (WGS) entry which is preliminary data.</text>
</comment>
<feature type="domain" description="ABC transporter" evidence="4">
    <location>
        <begin position="14"/>
        <end position="92"/>
    </location>
</feature>
<gene>
    <name evidence="5" type="ORF">S01H4_65661</name>
</gene>
<evidence type="ECO:0000256" key="2">
    <source>
        <dbReference type="ARBA" id="ARBA00022741"/>
    </source>
</evidence>
<dbReference type="GO" id="GO:0005886">
    <property type="term" value="C:plasma membrane"/>
    <property type="evidence" value="ECO:0007669"/>
    <property type="project" value="TreeGrafter"/>
</dbReference>
<accession>X1G3V1</accession>
<protein>
    <recommendedName>
        <fullName evidence="4">ABC transporter domain-containing protein</fullName>
    </recommendedName>
</protein>
<dbReference type="PANTHER" id="PTHR45772">
    <property type="entry name" value="CONSERVED COMPONENT OF ABC TRANSPORTER FOR NATURAL AMINO ACIDS-RELATED"/>
    <property type="match status" value="1"/>
</dbReference>
<keyword evidence="2" id="KW-0547">Nucleotide-binding</keyword>
<dbReference type="EMBL" id="BART01040269">
    <property type="protein sequence ID" value="GAH27708.1"/>
    <property type="molecule type" value="Genomic_DNA"/>
</dbReference>
<dbReference type="InterPro" id="IPR051120">
    <property type="entry name" value="ABC_AA/LPS_Transport"/>
</dbReference>
<evidence type="ECO:0000256" key="1">
    <source>
        <dbReference type="ARBA" id="ARBA00022448"/>
    </source>
</evidence>
<keyword evidence="3" id="KW-0067">ATP-binding</keyword>
<reference evidence="5" key="1">
    <citation type="journal article" date="2014" name="Front. Microbiol.">
        <title>High frequency of phylogenetically diverse reductive dehalogenase-homologous genes in deep subseafloor sedimentary metagenomes.</title>
        <authorList>
            <person name="Kawai M."/>
            <person name="Futagami T."/>
            <person name="Toyoda A."/>
            <person name="Takaki Y."/>
            <person name="Nishi S."/>
            <person name="Hori S."/>
            <person name="Arai W."/>
            <person name="Tsubouchi T."/>
            <person name="Morono Y."/>
            <person name="Uchiyama I."/>
            <person name="Ito T."/>
            <person name="Fujiyama A."/>
            <person name="Inagaki F."/>
            <person name="Takami H."/>
        </authorList>
    </citation>
    <scope>NUCLEOTIDE SEQUENCE</scope>
    <source>
        <strain evidence="5">Expedition CK06-06</strain>
    </source>
</reference>
<sequence>KKVCKNFGGLRAVDRCSLTVEEKSITGLIGPNGAGKTTLFNVITGFLRKDGGEVWLKGEEIGNLLPYQIALKGMVRTFQTAAGFMHMTVMENMMIAPQAQ</sequence>
<dbReference type="SUPFAM" id="SSF52540">
    <property type="entry name" value="P-loop containing nucleoside triphosphate hydrolases"/>
    <property type="match status" value="1"/>
</dbReference>
<keyword evidence="1" id="KW-0813">Transport</keyword>
<evidence type="ECO:0000256" key="3">
    <source>
        <dbReference type="ARBA" id="ARBA00022840"/>
    </source>
</evidence>
<feature type="non-terminal residue" evidence="5">
    <location>
        <position position="100"/>
    </location>
</feature>